<feature type="domain" description="4Fe-4S ferredoxin-type" evidence="10">
    <location>
        <begin position="399"/>
        <end position="428"/>
    </location>
</feature>
<feature type="binding site" evidence="8">
    <location>
        <position position="408"/>
    </location>
    <ligand>
        <name>[4Fe-4S] cluster</name>
        <dbReference type="ChEBI" id="CHEBI:49883"/>
        <label>2</label>
    </ligand>
</feature>
<dbReference type="PANTHER" id="PTHR43034">
    <property type="entry name" value="ION-TRANSLOCATING OXIDOREDUCTASE COMPLEX SUBUNIT C"/>
    <property type="match status" value="1"/>
</dbReference>
<keyword evidence="5 8" id="KW-0249">Electron transport</keyword>
<dbReference type="HAMAP" id="MF_00461">
    <property type="entry name" value="RsxC_RnfC"/>
    <property type="match status" value="1"/>
</dbReference>
<dbReference type="PANTHER" id="PTHR43034:SF2">
    <property type="entry name" value="ION-TRANSLOCATING OXIDOREDUCTASE COMPLEX SUBUNIT C"/>
    <property type="match status" value="1"/>
</dbReference>
<comment type="cofactor">
    <cofactor evidence="8">
        <name>[4Fe-4S] cluster</name>
        <dbReference type="ChEBI" id="CHEBI:49883"/>
    </cofactor>
    <text evidence="8">Binds 2 [4Fe-4S] clusters per subunit.</text>
</comment>
<evidence type="ECO:0000256" key="5">
    <source>
        <dbReference type="ARBA" id="ARBA00022982"/>
    </source>
</evidence>
<keyword evidence="4 8" id="KW-0677">Repeat</keyword>
<dbReference type="Pfam" id="PF13375">
    <property type="entry name" value="RnfC_N"/>
    <property type="match status" value="1"/>
</dbReference>
<evidence type="ECO:0000259" key="10">
    <source>
        <dbReference type="PROSITE" id="PS51379"/>
    </source>
</evidence>
<dbReference type="NCBIfam" id="TIGR01945">
    <property type="entry name" value="rnfC"/>
    <property type="match status" value="1"/>
</dbReference>
<dbReference type="EC" id="7.-.-.-" evidence="8"/>
<comment type="similarity">
    <text evidence="8">Belongs to the 4Fe4S bacterial-type ferredoxin family. RnfC subfamily.</text>
</comment>
<keyword evidence="2 8" id="KW-0004">4Fe-4S</keyword>
<evidence type="ECO:0000313" key="12">
    <source>
        <dbReference type="Proteomes" id="UP000599523"/>
    </source>
</evidence>
<comment type="function">
    <text evidence="8">Part of a membrane-bound complex that couples electron transfer with translocation of ions across the membrane.</text>
</comment>
<keyword evidence="8" id="KW-0997">Cell inner membrane</keyword>
<dbReference type="PROSITE" id="PS00198">
    <property type="entry name" value="4FE4S_FER_1"/>
    <property type="match status" value="1"/>
</dbReference>
<evidence type="ECO:0000313" key="11">
    <source>
        <dbReference type="EMBL" id="NMG04304.1"/>
    </source>
</evidence>
<dbReference type="Pfam" id="PF01512">
    <property type="entry name" value="Complex1_51K"/>
    <property type="match status" value="1"/>
</dbReference>
<feature type="region of interest" description="Disordered" evidence="9">
    <location>
        <begin position="542"/>
        <end position="569"/>
    </location>
</feature>
<feature type="binding site" evidence="8">
    <location>
        <position position="379"/>
    </location>
    <ligand>
        <name>[4Fe-4S] cluster</name>
        <dbReference type="ChEBI" id="CHEBI:49883"/>
        <label>2</label>
    </ligand>
</feature>
<feature type="domain" description="4Fe-4S ferredoxin-type" evidence="10">
    <location>
        <begin position="360"/>
        <end position="389"/>
    </location>
</feature>
<keyword evidence="3 8" id="KW-0479">Metal-binding</keyword>
<dbReference type="SUPFAM" id="SSF142019">
    <property type="entry name" value="Nqo1 FMN-binding domain-like"/>
    <property type="match status" value="1"/>
</dbReference>
<evidence type="ECO:0000256" key="3">
    <source>
        <dbReference type="ARBA" id="ARBA00022723"/>
    </source>
</evidence>
<dbReference type="Proteomes" id="UP000599523">
    <property type="component" value="Unassembled WGS sequence"/>
</dbReference>
<keyword evidence="12" id="KW-1185">Reference proteome</keyword>
<dbReference type="AlphaFoldDB" id="A0A972FCP1"/>
<feature type="binding site" evidence="8">
    <location>
        <position position="375"/>
    </location>
    <ligand>
        <name>[4Fe-4S] cluster</name>
        <dbReference type="ChEBI" id="CHEBI:49883"/>
        <label>1</label>
    </ligand>
</feature>
<feature type="binding site" evidence="8">
    <location>
        <position position="418"/>
    </location>
    <ligand>
        <name>[4Fe-4S] cluster</name>
        <dbReference type="ChEBI" id="CHEBI:49883"/>
        <label>1</label>
    </ligand>
</feature>
<feature type="binding site" evidence="8">
    <location>
        <position position="411"/>
    </location>
    <ligand>
        <name>[4Fe-4S] cluster</name>
        <dbReference type="ChEBI" id="CHEBI:49883"/>
        <label>2</label>
    </ligand>
</feature>
<dbReference type="InterPro" id="IPR011538">
    <property type="entry name" value="Nuo51_FMN-bd"/>
</dbReference>
<dbReference type="GO" id="GO:0051539">
    <property type="term" value="F:4 iron, 4 sulfur cluster binding"/>
    <property type="evidence" value="ECO:0007669"/>
    <property type="project" value="UniProtKB-KW"/>
</dbReference>
<evidence type="ECO:0000256" key="7">
    <source>
        <dbReference type="ARBA" id="ARBA00023014"/>
    </source>
</evidence>
<accession>A0A972FCP1</accession>
<comment type="subcellular location">
    <subcellularLocation>
        <location evidence="8">Cell inner membrane</location>
        <topology evidence="8">Peripheral membrane protein</topology>
    </subcellularLocation>
</comment>
<dbReference type="Gene3D" id="3.30.70.20">
    <property type="match status" value="1"/>
</dbReference>
<name>A0A972FCP1_9RHOO</name>
<dbReference type="SUPFAM" id="SSF46548">
    <property type="entry name" value="alpha-helical ferredoxin"/>
    <property type="match status" value="1"/>
</dbReference>
<evidence type="ECO:0000256" key="4">
    <source>
        <dbReference type="ARBA" id="ARBA00022737"/>
    </source>
</evidence>
<dbReference type="Gene3D" id="3.40.50.11540">
    <property type="entry name" value="NADH-ubiquinone oxidoreductase 51kDa subunit"/>
    <property type="match status" value="1"/>
</dbReference>
<evidence type="ECO:0000256" key="8">
    <source>
        <dbReference type="HAMAP-Rule" id="MF_00461"/>
    </source>
</evidence>
<keyword evidence="1 8" id="KW-0813">Transport</keyword>
<dbReference type="InterPro" id="IPR026902">
    <property type="entry name" value="RnfC_N"/>
</dbReference>
<feature type="binding site" evidence="8">
    <location>
        <position position="369"/>
    </location>
    <ligand>
        <name>[4Fe-4S] cluster</name>
        <dbReference type="ChEBI" id="CHEBI:49883"/>
        <label>1</label>
    </ligand>
</feature>
<dbReference type="InterPro" id="IPR017896">
    <property type="entry name" value="4Fe4S_Fe-S-bd"/>
</dbReference>
<protein>
    <recommendedName>
        <fullName evidence="8">Ion-translocating oxidoreductase complex subunit C</fullName>
        <ecNumber evidence="8">7.-.-.-</ecNumber>
    </recommendedName>
    <alternativeName>
        <fullName evidence="8">Rnf electron transport complex subunit C</fullName>
    </alternativeName>
</protein>
<dbReference type="InterPro" id="IPR017900">
    <property type="entry name" value="4Fe4S_Fe_S_CS"/>
</dbReference>
<evidence type="ECO:0000256" key="2">
    <source>
        <dbReference type="ARBA" id="ARBA00022485"/>
    </source>
</evidence>
<proteinExistence type="inferred from homology"/>
<keyword evidence="8" id="KW-0472">Membrane</keyword>
<dbReference type="PROSITE" id="PS51379">
    <property type="entry name" value="4FE4S_FER_2"/>
    <property type="match status" value="2"/>
</dbReference>
<keyword evidence="8" id="KW-1278">Translocase</keyword>
<dbReference type="GO" id="GO:0022900">
    <property type="term" value="P:electron transport chain"/>
    <property type="evidence" value="ECO:0007669"/>
    <property type="project" value="UniProtKB-UniRule"/>
</dbReference>
<comment type="caution">
    <text evidence="11">The sequence shown here is derived from an EMBL/GenBank/DDBJ whole genome shotgun (WGS) entry which is preliminary data.</text>
</comment>
<evidence type="ECO:0000256" key="9">
    <source>
        <dbReference type="SAM" id="MobiDB-lite"/>
    </source>
</evidence>
<dbReference type="InterPro" id="IPR010208">
    <property type="entry name" value="Ion_transpt_RnfC/RsxC"/>
</dbReference>
<feature type="binding site" evidence="8">
    <location>
        <position position="414"/>
    </location>
    <ligand>
        <name>[4Fe-4S] cluster</name>
        <dbReference type="ChEBI" id="CHEBI:49883"/>
        <label>2</label>
    </ligand>
</feature>
<evidence type="ECO:0000256" key="6">
    <source>
        <dbReference type="ARBA" id="ARBA00023004"/>
    </source>
</evidence>
<dbReference type="RefSeq" id="WP_168988980.1">
    <property type="nucleotide sequence ID" value="NZ_CAWPHM010000010.1"/>
</dbReference>
<dbReference type="InterPro" id="IPR037225">
    <property type="entry name" value="Nuo51_FMN-bd_sf"/>
</dbReference>
<gene>
    <name evidence="11" type="primary">rsxC</name>
    <name evidence="8" type="synonym">rnfC</name>
    <name evidence="11" type="ORF">GPA21_15205</name>
</gene>
<keyword evidence="7 8" id="KW-0411">Iron-sulfur</keyword>
<dbReference type="Pfam" id="PF12838">
    <property type="entry name" value="Fer4_7"/>
    <property type="match status" value="1"/>
</dbReference>
<dbReference type="GO" id="GO:0009055">
    <property type="term" value="F:electron transfer activity"/>
    <property type="evidence" value="ECO:0007669"/>
    <property type="project" value="InterPro"/>
</dbReference>
<organism evidence="11 12">
    <name type="scientific">Azoarcus taiwanensis</name>
    <dbReference type="NCBI Taxonomy" id="666964"/>
    <lineage>
        <taxon>Bacteria</taxon>
        <taxon>Pseudomonadati</taxon>
        <taxon>Pseudomonadota</taxon>
        <taxon>Betaproteobacteria</taxon>
        <taxon>Rhodocyclales</taxon>
        <taxon>Zoogloeaceae</taxon>
        <taxon>Azoarcus</taxon>
    </lineage>
</organism>
<keyword evidence="6 8" id="KW-0408">Iron</keyword>
<dbReference type="EMBL" id="WTVM01000109">
    <property type="protein sequence ID" value="NMG04304.1"/>
    <property type="molecule type" value="Genomic_DNA"/>
</dbReference>
<dbReference type="GO" id="GO:0005886">
    <property type="term" value="C:plasma membrane"/>
    <property type="evidence" value="ECO:0007669"/>
    <property type="project" value="UniProtKB-SubCell"/>
</dbReference>
<feature type="binding site" evidence="8">
    <location>
        <position position="372"/>
    </location>
    <ligand>
        <name>[4Fe-4S] cluster</name>
        <dbReference type="ChEBI" id="CHEBI:49883"/>
        <label>1</label>
    </ligand>
</feature>
<reference evidence="11" key="1">
    <citation type="submission" date="2019-12" db="EMBL/GenBank/DDBJ databases">
        <title>Comparative genomics gives insights into the taxonomy of the Azoarcus-Aromatoleum group and reveals separate origins of nif in the plant-associated Azoarcus and non-plant-associated Aromatoleum sub-groups.</title>
        <authorList>
            <person name="Lafos M."/>
            <person name="Maluk M."/>
            <person name="Batista M."/>
            <person name="Junghare M."/>
            <person name="Carmona M."/>
            <person name="Faoro H."/>
            <person name="Cruz L.M."/>
            <person name="Battistoni F."/>
            <person name="De Souza E."/>
            <person name="Pedrosa F."/>
            <person name="Chen W.-M."/>
            <person name="Poole P.S."/>
            <person name="Dixon R.A."/>
            <person name="James E.K."/>
        </authorList>
    </citation>
    <scope>NUCLEOTIDE SEQUENCE</scope>
    <source>
        <strain evidence="11">NSC3</strain>
    </source>
</reference>
<dbReference type="GO" id="GO:0046872">
    <property type="term" value="F:metal ion binding"/>
    <property type="evidence" value="ECO:0007669"/>
    <property type="project" value="UniProtKB-KW"/>
</dbReference>
<keyword evidence="8" id="KW-1003">Cell membrane</keyword>
<evidence type="ECO:0000256" key="1">
    <source>
        <dbReference type="ARBA" id="ARBA00022448"/>
    </source>
</evidence>
<sequence length="569" mass="61220">MIRKLFKFHGGVHPEPHKSESATAAIRPAPMPSELVVPLRQSTRAAARCIVEVGQHVLKGQRIGEAEGKLGTAVHAPTSGEVIAIGDHPMAHPSGLTAPAVHIRPDGLDQWIDLTPFDYDANDRISMLANLRDAGIVGMGGAAFPSHIKLGTGIGIETLVINGAECEPWITCDDRLMRERGNAVIDGAAILAEVIGARRVLIGIEDNKPEAVESMRKAVAEARPALPMDVIAVPSLYPAGGEKQLIRVLTGIEIPHGKLGGEFGVQCFNTGTAHAVHRAVRFGEPLVSRIVTLTGNADTPGNYEVLVGTPIQHLLPLMGPRPDTDRFLLGGPMMGFALTDLSVPIVKGSNCIIAASPTLFPPPPAELPCIRCGECARACPAELQPFELYWFSRSRNFGKAQEYHLFDCIECGCCSYVCPSHIPLVDYYRFAKSEIWARERESAAADQARDRFEFRNYRQEREKTEKAAKLAAKAAETKAKLAETEGVDNKVQVADGSEDPKKALIAAALARAKQQKAAIKPANTDNLPPEAEAEIAEIEARRQKALGGSEPKPLGVLTTDNNGGEDKQS</sequence>
<comment type="subunit">
    <text evidence="8">The complex is composed of six subunits: RnfA, RnfB, RnfC, RnfD, RnfE and RnfG.</text>
</comment>
<dbReference type="NCBIfam" id="NF003454">
    <property type="entry name" value="PRK05035.1"/>
    <property type="match status" value="1"/>
</dbReference>